<dbReference type="CDD" id="cd00086">
    <property type="entry name" value="homeodomain"/>
    <property type="match status" value="1"/>
</dbReference>
<dbReference type="InterPro" id="IPR005540">
    <property type="entry name" value="KNOX1"/>
</dbReference>
<evidence type="ECO:0000259" key="9">
    <source>
        <dbReference type="PROSITE" id="PS51213"/>
    </source>
</evidence>
<feature type="domain" description="Homeobox" evidence="8">
    <location>
        <begin position="296"/>
        <end position="359"/>
    </location>
</feature>
<organism evidence="10 11">
    <name type="scientific">Camelina sativa</name>
    <name type="common">False flax</name>
    <name type="synonym">Myagrum sativum</name>
    <dbReference type="NCBI Taxonomy" id="90675"/>
    <lineage>
        <taxon>Eukaryota</taxon>
        <taxon>Viridiplantae</taxon>
        <taxon>Streptophyta</taxon>
        <taxon>Embryophyta</taxon>
        <taxon>Tracheophyta</taxon>
        <taxon>Spermatophyta</taxon>
        <taxon>Magnoliopsida</taxon>
        <taxon>eudicotyledons</taxon>
        <taxon>Gunneridae</taxon>
        <taxon>Pentapetalae</taxon>
        <taxon>rosids</taxon>
        <taxon>malvids</taxon>
        <taxon>Brassicales</taxon>
        <taxon>Brassicaceae</taxon>
        <taxon>Camelineae</taxon>
        <taxon>Camelina</taxon>
    </lineage>
</organism>
<feature type="region of interest" description="Disordered" evidence="7">
    <location>
        <begin position="1"/>
        <end position="56"/>
    </location>
</feature>
<dbReference type="Pfam" id="PF03789">
    <property type="entry name" value="ELK"/>
    <property type="match status" value="1"/>
</dbReference>
<feature type="domain" description="ELK" evidence="9">
    <location>
        <begin position="276"/>
        <end position="296"/>
    </location>
</feature>
<keyword evidence="10" id="KW-1185">Reference proteome</keyword>
<proteinExistence type="inferred from homology"/>
<dbReference type="InterPro" id="IPR008422">
    <property type="entry name" value="KN_HD"/>
</dbReference>
<evidence type="ECO:0000256" key="7">
    <source>
        <dbReference type="SAM" id="MobiDB-lite"/>
    </source>
</evidence>
<dbReference type="InterPro" id="IPR017970">
    <property type="entry name" value="Homeobox_CS"/>
</dbReference>
<dbReference type="Pfam" id="PF03790">
    <property type="entry name" value="KNOX1"/>
    <property type="match status" value="1"/>
</dbReference>
<evidence type="ECO:0000256" key="2">
    <source>
        <dbReference type="ARBA" id="ARBA00023125"/>
    </source>
</evidence>
<evidence type="ECO:0000256" key="6">
    <source>
        <dbReference type="PROSITE-ProRule" id="PRU00559"/>
    </source>
</evidence>
<dbReference type="Pfam" id="PF03791">
    <property type="entry name" value="KNOX2"/>
    <property type="match status" value="1"/>
</dbReference>
<keyword evidence="4 5" id="KW-0539">Nucleus</keyword>
<dbReference type="GeneID" id="104722176"/>
<feature type="compositionally biased region" description="Polar residues" evidence="7">
    <location>
        <begin position="93"/>
        <end position="102"/>
    </location>
</feature>
<dbReference type="SMART" id="SM01256">
    <property type="entry name" value="KNOX2"/>
    <property type="match status" value="1"/>
</dbReference>
<evidence type="ECO:0000256" key="4">
    <source>
        <dbReference type="ARBA" id="ARBA00023242"/>
    </source>
</evidence>
<dbReference type="SMART" id="SM01255">
    <property type="entry name" value="KNOX1"/>
    <property type="match status" value="1"/>
</dbReference>
<name>A0ABM0UB92_CAMSA</name>
<dbReference type="SMART" id="SM01188">
    <property type="entry name" value="ELK"/>
    <property type="match status" value="1"/>
</dbReference>
<protein>
    <submittedName>
        <fullName evidence="11">Homeobox protein knotted-1-like 1 isoform X2</fullName>
    </submittedName>
</protein>
<keyword evidence="2 5" id="KW-0238">DNA-binding</keyword>
<feature type="region of interest" description="Disordered" evidence="7">
    <location>
        <begin position="238"/>
        <end position="270"/>
    </location>
</feature>
<keyword evidence="3 5" id="KW-0371">Homeobox</keyword>
<evidence type="ECO:0000256" key="3">
    <source>
        <dbReference type="ARBA" id="ARBA00023155"/>
    </source>
</evidence>
<dbReference type="Gene3D" id="1.10.10.60">
    <property type="entry name" value="Homeodomain-like"/>
    <property type="match status" value="1"/>
</dbReference>
<evidence type="ECO:0000313" key="10">
    <source>
        <dbReference type="Proteomes" id="UP000694864"/>
    </source>
</evidence>
<dbReference type="InterPro" id="IPR001356">
    <property type="entry name" value="HD"/>
</dbReference>
<feature type="compositionally biased region" description="Low complexity" evidence="7">
    <location>
        <begin position="23"/>
        <end position="55"/>
    </location>
</feature>
<evidence type="ECO:0000256" key="1">
    <source>
        <dbReference type="ARBA" id="ARBA00004123"/>
    </source>
</evidence>
<dbReference type="InterPro" id="IPR050224">
    <property type="entry name" value="TALE_homeobox"/>
</dbReference>
<dbReference type="InterPro" id="IPR009057">
    <property type="entry name" value="Homeodomain-like_sf"/>
</dbReference>
<feature type="region of interest" description="Disordered" evidence="7">
    <location>
        <begin position="77"/>
        <end position="102"/>
    </location>
</feature>
<dbReference type="Pfam" id="PF05920">
    <property type="entry name" value="Homeobox_KN"/>
    <property type="match status" value="1"/>
</dbReference>
<dbReference type="InterPro" id="IPR005539">
    <property type="entry name" value="ELK_dom"/>
</dbReference>
<dbReference type="PANTHER" id="PTHR11850">
    <property type="entry name" value="HOMEOBOX PROTEIN TRANSCRIPTION FACTORS"/>
    <property type="match status" value="1"/>
</dbReference>
<dbReference type="SMART" id="SM00389">
    <property type="entry name" value="HOX"/>
    <property type="match status" value="1"/>
</dbReference>
<sequence length="395" mass="45480">MEEYQHDSSSTPHRVSFLYSPISPSNKNDNTSDNNNNNNNNNSNYGPGYNNTNNHQQHHQHMLFPHMSSLLPQTTENCFRSDHDQPNNNNNNPSVKSEASSSRINHYSMLMRAIHNTQEANNDNVTDVEAMKAKIIAHPHYSTLLQAYLDCQKIGAPPEVVDRITAARQDFEARQQRSTPSLSASSKDPELDQFMEAYCDMLVKYREELTRPIQEAMEFIRRIESQLSMLCQGPIHILNNPDGKSEGMGSSDEEQENNSGGETELPEIDPRAEDRELKNHLLKKYSGYLSSLKQELSKKKKKGKLPKEARQKLLTWWELHYKWPYPSESEKVALAESTGLDQKQINNWFINQRKRHWKPSEDMQFMVMDGLQHPHHAALYMDGHYMGDGPYRLGP</sequence>
<feature type="DNA-binding region" description="Homeobox; TALE-type" evidence="5">
    <location>
        <begin position="297"/>
        <end position="360"/>
    </location>
</feature>
<evidence type="ECO:0000259" key="8">
    <source>
        <dbReference type="PROSITE" id="PS50071"/>
    </source>
</evidence>
<dbReference type="PROSITE" id="PS00027">
    <property type="entry name" value="HOMEOBOX_1"/>
    <property type="match status" value="1"/>
</dbReference>
<dbReference type="PROSITE" id="PS50071">
    <property type="entry name" value="HOMEOBOX_2"/>
    <property type="match status" value="1"/>
</dbReference>
<dbReference type="Proteomes" id="UP000694864">
    <property type="component" value="Chromosome 2"/>
</dbReference>
<reference evidence="10" key="1">
    <citation type="journal article" date="2014" name="Nat. Commun.">
        <title>The emerging biofuel crop Camelina sativa retains a highly undifferentiated hexaploid genome structure.</title>
        <authorList>
            <person name="Kagale S."/>
            <person name="Koh C."/>
            <person name="Nixon J."/>
            <person name="Bollina V."/>
            <person name="Clarke W.E."/>
            <person name="Tuteja R."/>
            <person name="Spillane C."/>
            <person name="Robinson S.J."/>
            <person name="Links M.G."/>
            <person name="Clarke C."/>
            <person name="Higgins E.E."/>
            <person name="Huebert T."/>
            <person name="Sharpe A.G."/>
            <person name="Parkin I.A."/>
        </authorList>
    </citation>
    <scope>NUCLEOTIDE SEQUENCE [LARGE SCALE GENOMIC DNA]</scope>
    <source>
        <strain evidence="10">cv. DH55</strain>
    </source>
</reference>
<comment type="subcellular location">
    <subcellularLocation>
        <location evidence="1 5">Nucleus</location>
    </subcellularLocation>
</comment>
<evidence type="ECO:0000313" key="11">
    <source>
        <dbReference type="RefSeq" id="XP_010438621.1"/>
    </source>
</evidence>
<dbReference type="PROSITE" id="PS51213">
    <property type="entry name" value="ELK"/>
    <property type="match status" value="1"/>
</dbReference>
<accession>A0ABM0UB92</accession>
<evidence type="ECO:0000256" key="5">
    <source>
        <dbReference type="PROSITE-ProRule" id="PRU00108"/>
    </source>
</evidence>
<gene>
    <name evidence="11" type="primary">LOC104722176</name>
</gene>
<comment type="similarity">
    <text evidence="6">Belongs to the TALE/KNOX homeobox family.</text>
</comment>
<dbReference type="SUPFAM" id="SSF46689">
    <property type="entry name" value="Homeodomain-like"/>
    <property type="match status" value="1"/>
</dbReference>
<reference evidence="11" key="2">
    <citation type="submission" date="2025-08" db="UniProtKB">
        <authorList>
            <consortium name="RefSeq"/>
        </authorList>
    </citation>
    <scope>IDENTIFICATION</scope>
    <source>
        <tissue evidence="11">Leaf</tissue>
    </source>
</reference>
<dbReference type="InterPro" id="IPR005541">
    <property type="entry name" value="KNOX2"/>
</dbReference>
<dbReference type="RefSeq" id="XP_010438621.1">
    <property type="nucleotide sequence ID" value="XM_010440319.2"/>
</dbReference>